<accession>A0A6G1JHW0</accession>
<organism evidence="2 3">
    <name type="scientific">Lentithecium fluviatile CBS 122367</name>
    <dbReference type="NCBI Taxonomy" id="1168545"/>
    <lineage>
        <taxon>Eukaryota</taxon>
        <taxon>Fungi</taxon>
        <taxon>Dikarya</taxon>
        <taxon>Ascomycota</taxon>
        <taxon>Pezizomycotina</taxon>
        <taxon>Dothideomycetes</taxon>
        <taxon>Pleosporomycetidae</taxon>
        <taxon>Pleosporales</taxon>
        <taxon>Massarineae</taxon>
        <taxon>Lentitheciaceae</taxon>
        <taxon>Lentithecium</taxon>
    </lineage>
</organism>
<gene>
    <name evidence="2" type="ORF">K458DRAFT_384446</name>
</gene>
<reference evidence="2" key="1">
    <citation type="journal article" date="2020" name="Stud. Mycol.">
        <title>101 Dothideomycetes genomes: a test case for predicting lifestyles and emergence of pathogens.</title>
        <authorList>
            <person name="Haridas S."/>
            <person name="Albert R."/>
            <person name="Binder M."/>
            <person name="Bloem J."/>
            <person name="Labutti K."/>
            <person name="Salamov A."/>
            <person name="Andreopoulos B."/>
            <person name="Baker S."/>
            <person name="Barry K."/>
            <person name="Bills G."/>
            <person name="Bluhm B."/>
            <person name="Cannon C."/>
            <person name="Castanera R."/>
            <person name="Culley D."/>
            <person name="Daum C."/>
            <person name="Ezra D."/>
            <person name="Gonzalez J."/>
            <person name="Henrissat B."/>
            <person name="Kuo A."/>
            <person name="Liang C."/>
            <person name="Lipzen A."/>
            <person name="Lutzoni F."/>
            <person name="Magnuson J."/>
            <person name="Mondo S."/>
            <person name="Nolan M."/>
            <person name="Ohm R."/>
            <person name="Pangilinan J."/>
            <person name="Park H.-J."/>
            <person name="Ramirez L."/>
            <person name="Alfaro M."/>
            <person name="Sun H."/>
            <person name="Tritt A."/>
            <person name="Yoshinaga Y."/>
            <person name="Zwiers L.-H."/>
            <person name="Turgeon B."/>
            <person name="Goodwin S."/>
            <person name="Spatafora J."/>
            <person name="Crous P."/>
            <person name="Grigoriev I."/>
        </authorList>
    </citation>
    <scope>NUCLEOTIDE SEQUENCE</scope>
    <source>
        <strain evidence="2">CBS 122367</strain>
    </source>
</reference>
<feature type="region of interest" description="Disordered" evidence="1">
    <location>
        <begin position="1"/>
        <end position="30"/>
    </location>
</feature>
<sequence>MAQKSLSLFNINQRHQPKTSTHSFPGTTSPYHPYISNKNHQWEPIPSYTHIRTITPALPPIIEVTTPTTPSSPDSHSHPPISPTIPLSAKPTSSPNPNRLSSQHSYISRWSCSTVSTVPTEPHPGTPLFPSSYSETGSTKFHYYLPHVSSSTTDLYTTDVWDGEGGGERWDMREPNERRETDELLFGEYGYGYAYGIGGGKVGLPFIGGEDFAYIPRKNGHSHSRPAQQQSTRSPKENGMEERCTIRPGVSESEMVGGGWLEEKSTEKESERERLVAGNGLKRVRRKRLVKRKACEGEGFWLGRMARKVARWLGLRK</sequence>
<dbReference type="Proteomes" id="UP000799291">
    <property type="component" value="Unassembled WGS sequence"/>
</dbReference>
<protein>
    <submittedName>
        <fullName evidence="2">Uncharacterized protein</fullName>
    </submittedName>
</protein>
<keyword evidence="3" id="KW-1185">Reference proteome</keyword>
<evidence type="ECO:0000313" key="3">
    <source>
        <dbReference type="Proteomes" id="UP000799291"/>
    </source>
</evidence>
<proteinExistence type="predicted"/>
<dbReference type="AlphaFoldDB" id="A0A6G1JHW0"/>
<feature type="compositionally biased region" description="Polar residues" evidence="1">
    <location>
        <begin position="90"/>
        <end position="102"/>
    </location>
</feature>
<evidence type="ECO:0000313" key="2">
    <source>
        <dbReference type="EMBL" id="KAF2689810.1"/>
    </source>
</evidence>
<feature type="region of interest" description="Disordered" evidence="1">
    <location>
        <begin position="62"/>
        <end position="102"/>
    </location>
</feature>
<dbReference type="OrthoDB" id="3801346at2759"/>
<evidence type="ECO:0000256" key="1">
    <source>
        <dbReference type="SAM" id="MobiDB-lite"/>
    </source>
</evidence>
<dbReference type="EMBL" id="MU005572">
    <property type="protein sequence ID" value="KAF2689810.1"/>
    <property type="molecule type" value="Genomic_DNA"/>
</dbReference>
<feature type="compositionally biased region" description="Low complexity" evidence="1">
    <location>
        <begin position="62"/>
        <end position="74"/>
    </location>
</feature>
<feature type="region of interest" description="Disordered" evidence="1">
    <location>
        <begin position="217"/>
        <end position="242"/>
    </location>
</feature>
<name>A0A6G1JHW0_9PLEO</name>